<feature type="chain" id="PRO_5012837093" description="J domain-containing protein" evidence="8">
    <location>
        <begin position="17"/>
        <end position="111"/>
    </location>
</feature>
<evidence type="ECO:0000256" key="7">
    <source>
        <dbReference type="ARBA" id="ARBA00038105"/>
    </source>
</evidence>
<dbReference type="Gene3D" id="1.10.287.110">
    <property type="entry name" value="DnaJ domain"/>
    <property type="match status" value="1"/>
</dbReference>
<dbReference type="InterPro" id="IPR001623">
    <property type="entry name" value="DnaJ_domain"/>
</dbReference>
<dbReference type="PANTHER" id="PTHR12763:SF28">
    <property type="entry name" value="GEO10507P1-RELATED"/>
    <property type="match status" value="1"/>
</dbReference>
<dbReference type="GO" id="GO:0030150">
    <property type="term" value="P:protein import into mitochondrial matrix"/>
    <property type="evidence" value="ECO:0007669"/>
    <property type="project" value="TreeGrafter"/>
</dbReference>
<evidence type="ECO:0000256" key="6">
    <source>
        <dbReference type="ARBA" id="ARBA00023136"/>
    </source>
</evidence>
<dbReference type="VEuPathDB" id="CryptoDB:cand_013370"/>
<evidence type="ECO:0000313" key="10">
    <source>
        <dbReference type="EMBL" id="OII77821.1"/>
    </source>
</evidence>
<gene>
    <name evidence="10" type="ORF">cand_013370</name>
</gene>
<evidence type="ECO:0000256" key="3">
    <source>
        <dbReference type="ARBA" id="ARBA00022792"/>
    </source>
</evidence>
<keyword evidence="4" id="KW-1133">Transmembrane helix</keyword>
<comment type="caution">
    <text evidence="10">The sequence shown here is derived from an EMBL/GenBank/DDBJ whole genome shotgun (WGS) entry which is preliminary data.</text>
</comment>
<dbReference type="FunFam" id="1.10.287.110:FF:000001">
    <property type="entry name" value="Import inner membrane translocase subunit tim14"/>
    <property type="match status" value="1"/>
</dbReference>
<keyword evidence="11" id="KW-1185">Reference proteome</keyword>
<proteinExistence type="inferred from homology"/>
<dbReference type="CDD" id="cd06257">
    <property type="entry name" value="DnaJ"/>
    <property type="match status" value="1"/>
</dbReference>
<dbReference type="GeneID" id="92365522"/>
<dbReference type="GO" id="GO:0001671">
    <property type="term" value="F:ATPase activator activity"/>
    <property type="evidence" value="ECO:0007669"/>
    <property type="project" value="TreeGrafter"/>
</dbReference>
<evidence type="ECO:0000256" key="4">
    <source>
        <dbReference type="ARBA" id="ARBA00022989"/>
    </source>
</evidence>
<dbReference type="RefSeq" id="XP_067069667.1">
    <property type="nucleotide sequence ID" value="XM_067211572.1"/>
</dbReference>
<comment type="subcellular location">
    <subcellularLocation>
        <location evidence="1">Mitochondrion inner membrane</location>
        <topology evidence="1">Single-pass membrane protein</topology>
    </subcellularLocation>
</comment>
<dbReference type="Pfam" id="PF00226">
    <property type="entry name" value="DnaJ"/>
    <property type="match status" value="1"/>
</dbReference>
<evidence type="ECO:0000313" key="11">
    <source>
        <dbReference type="Proteomes" id="UP000186804"/>
    </source>
</evidence>
<evidence type="ECO:0000256" key="5">
    <source>
        <dbReference type="ARBA" id="ARBA00023128"/>
    </source>
</evidence>
<dbReference type="GO" id="GO:0001405">
    <property type="term" value="C:PAM complex, Tim23 associated import motor"/>
    <property type="evidence" value="ECO:0007669"/>
    <property type="project" value="TreeGrafter"/>
</dbReference>
<feature type="signal peptide" evidence="8">
    <location>
        <begin position="1"/>
        <end position="16"/>
    </location>
</feature>
<dbReference type="OrthoDB" id="240298at2759"/>
<dbReference type="SUPFAM" id="SSF46565">
    <property type="entry name" value="Chaperone J-domain"/>
    <property type="match status" value="1"/>
</dbReference>
<keyword evidence="3" id="KW-0999">Mitochondrion inner membrane</keyword>
<dbReference type="AlphaFoldDB" id="A0A1J4MY25"/>
<dbReference type="PROSITE" id="PS50076">
    <property type="entry name" value="DNAJ_2"/>
    <property type="match status" value="1"/>
</dbReference>
<keyword evidence="8" id="KW-0732">Signal</keyword>
<name>A0A1J4MY25_9CRYT</name>
<comment type="similarity">
    <text evidence="7">Belongs to the TIM14 family.</text>
</comment>
<dbReference type="Proteomes" id="UP000186804">
    <property type="component" value="Unassembled WGS sequence"/>
</dbReference>
<organism evidence="10 11">
    <name type="scientific">Cryptosporidium andersoni</name>
    <dbReference type="NCBI Taxonomy" id="117008"/>
    <lineage>
        <taxon>Eukaryota</taxon>
        <taxon>Sar</taxon>
        <taxon>Alveolata</taxon>
        <taxon>Apicomplexa</taxon>
        <taxon>Conoidasida</taxon>
        <taxon>Coccidia</taxon>
        <taxon>Eucoccidiorida</taxon>
        <taxon>Eimeriorina</taxon>
        <taxon>Cryptosporidiidae</taxon>
        <taxon>Cryptosporidium</taxon>
    </lineage>
</organism>
<dbReference type="EMBL" id="LRBS01000026">
    <property type="protein sequence ID" value="OII77821.1"/>
    <property type="molecule type" value="Genomic_DNA"/>
</dbReference>
<evidence type="ECO:0000256" key="8">
    <source>
        <dbReference type="SAM" id="SignalP"/>
    </source>
</evidence>
<accession>A0A1J4MY25</accession>
<dbReference type="SMART" id="SM00271">
    <property type="entry name" value="DnaJ"/>
    <property type="match status" value="1"/>
</dbReference>
<keyword evidence="2" id="KW-0812">Transmembrane</keyword>
<reference evidence="10 11" key="1">
    <citation type="submission" date="2016-10" db="EMBL/GenBank/DDBJ databases">
        <title>Reductive evolution of mitochondrial metabolism and differential evolution of invasion-related proteins in Cryptosporidium.</title>
        <authorList>
            <person name="Liu S."/>
            <person name="Roellig D.M."/>
            <person name="Guo Y."/>
            <person name="Li N."/>
            <person name="Frace M.A."/>
            <person name="Tang K."/>
            <person name="Zhang L."/>
            <person name="Feng Y."/>
            <person name="Xiao L."/>
        </authorList>
    </citation>
    <scope>NUCLEOTIDE SEQUENCE [LARGE SCALE GENOMIC DNA]</scope>
    <source>
        <strain evidence="10">30847</strain>
    </source>
</reference>
<feature type="domain" description="J" evidence="9">
    <location>
        <begin position="58"/>
        <end position="111"/>
    </location>
</feature>
<evidence type="ECO:0000259" key="9">
    <source>
        <dbReference type="PROSITE" id="PS50076"/>
    </source>
</evidence>
<protein>
    <recommendedName>
        <fullName evidence="9">J domain-containing protein</fullName>
    </recommendedName>
</protein>
<dbReference type="PANTHER" id="PTHR12763">
    <property type="match status" value="1"/>
</dbReference>
<sequence>MVWPLLAITFGFGALAIRQGIRVIKNNNILLPLSHIKNSIKAISPKNKGFENPMTRIEAYRILNLSPSASNSKIRDAHRQLMLRNHPDNGGSNYIASKVNEAKELIHYDSK</sequence>
<keyword evidence="6" id="KW-0472">Membrane</keyword>
<dbReference type="InterPro" id="IPR036869">
    <property type="entry name" value="J_dom_sf"/>
</dbReference>
<keyword evidence="5" id="KW-0496">Mitochondrion</keyword>
<evidence type="ECO:0000256" key="1">
    <source>
        <dbReference type="ARBA" id="ARBA00004434"/>
    </source>
</evidence>
<evidence type="ECO:0000256" key="2">
    <source>
        <dbReference type="ARBA" id="ARBA00022692"/>
    </source>
</evidence>